<dbReference type="GO" id="GO:0005524">
    <property type="term" value="F:ATP binding"/>
    <property type="evidence" value="ECO:0007669"/>
    <property type="project" value="UniProtKB-UniRule"/>
</dbReference>
<comment type="caution">
    <text evidence="3">The sequence shown here is derived from an EMBL/GenBank/DDBJ whole genome shotgun (WGS) entry which is preliminary data.</text>
</comment>
<dbReference type="PANTHER" id="PTHR48011">
    <property type="entry name" value="CCR4-NOT TRANSCRIPTIONAL COMPLEX SUBUNIT CAF120-RELATED"/>
    <property type="match status" value="1"/>
</dbReference>
<feature type="binding site" evidence="1">
    <location>
        <position position="48"/>
    </location>
    <ligand>
        <name>ATP</name>
        <dbReference type="ChEBI" id="CHEBI:30616"/>
    </ligand>
</feature>
<dbReference type="SUPFAM" id="SSF56112">
    <property type="entry name" value="Protein kinase-like (PK-like)"/>
    <property type="match status" value="1"/>
</dbReference>
<dbReference type="AlphaFoldDB" id="A0AAW1X6W0"/>
<dbReference type="GO" id="GO:0004672">
    <property type="term" value="F:protein kinase activity"/>
    <property type="evidence" value="ECO:0007669"/>
    <property type="project" value="InterPro"/>
</dbReference>
<keyword evidence="1" id="KW-0547">Nucleotide-binding</keyword>
<evidence type="ECO:0000313" key="4">
    <source>
        <dbReference type="Proteomes" id="UP001457282"/>
    </source>
</evidence>
<keyword evidence="1" id="KW-0067">ATP-binding</keyword>
<gene>
    <name evidence="3" type="ORF">M0R45_019941</name>
</gene>
<dbReference type="InterPro" id="IPR011009">
    <property type="entry name" value="Kinase-like_dom_sf"/>
</dbReference>
<evidence type="ECO:0000256" key="1">
    <source>
        <dbReference type="PROSITE-ProRule" id="PRU10141"/>
    </source>
</evidence>
<dbReference type="Gene3D" id="1.10.510.10">
    <property type="entry name" value="Transferase(Phosphotransferase) domain 1"/>
    <property type="match status" value="1"/>
</dbReference>
<name>A0AAW1X6W0_RUBAR</name>
<dbReference type="InterPro" id="IPR017441">
    <property type="entry name" value="Protein_kinase_ATP_BS"/>
</dbReference>
<proteinExistence type="predicted"/>
<organism evidence="3 4">
    <name type="scientific">Rubus argutus</name>
    <name type="common">Southern blackberry</name>
    <dbReference type="NCBI Taxonomy" id="59490"/>
    <lineage>
        <taxon>Eukaryota</taxon>
        <taxon>Viridiplantae</taxon>
        <taxon>Streptophyta</taxon>
        <taxon>Embryophyta</taxon>
        <taxon>Tracheophyta</taxon>
        <taxon>Spermatophyta</taxon>
        <taxon>Magnoliopsida</taxon>
        <taxon>eudicotyledons</taxon>
        <taxon>Gunneridae</taxon>
        <taxon>Pentapetalae</taxon>
        <taxon>rosids</taxon>
        <taxon>fabids</taxon>
        <taxon>Rosales</taxon>
        <taxon>Rosaceae</taxon>
        <taxon>Rosoideae</taxon>
        <taxon>Rosoideae incertae sedis</taxon>
        <taxon>Rubus</taxon>
    </lineage>
</organism>
<dbReference type="Proteomes" id="UP001457282">
    <property type="component" value="Unassembled WGS sequence"/>
</dbReference>
<dbReference type="PROSITE" id="PS00107">
    <property type="entry name" value="PROTEIN_KINASE_ATP"/>
    <property type="match status" value="1"/>
</dbReference>
<dbReference type="InterPro" id="IPR052751">
    <property type="entry name" value="Plant_MAPKKK"/>
</dbReference>
<dbReference type="GO" id="GO:0007165">
    <property type="term" value="P:signal transduction"/>
    <property type="evidence" value="ECO:0007669"/>
    <property type="project" value="TreeGrafter"/>
</dbReference>
<dbReference type="Gene3D" id="3.30.200.20">
    <property type="entry name" value="Phosphorylase Kinase, domain 1"/>
    <property type="match status" value="1"/>
</dbReference>
<dbReference type="PROSITE" id="PS50011">
    <property type="entry name" value="PROTEIN_KINASE_DOM"/>
    <property type="match status" value="1"/>
</dbReference>
<keyword evidence="4" id="KW-1185">Reference proteome</keyword>
<protein>
    <recommendedName>
        <fullName evidence="2">Protein kinase domain-containing protein</fullName>
    </recommendedName>
</protein>
<evidence type="ECO:0000259" key="2">
    <source>
        <dbReference type="PROSITE" id="PS50011"/>
    </source>
</evidence>
<dbReference type="EMBL" id="JBEDUW010000004">
    <property type="protein sequence ID" value="KAK9932716.1"/>
    <property type="molecule type" value="Genomic_DNA"/>
</dbReference>
<evidence type="ECO:0000313" key="3">
    <source>
        <dbReference type="EMBL" id="KAK9932716.1"/>
    </source>
</evidence>
<feature type="domain" description="Protein kinase" evidence="2">
    <location>
        <begin position="1"/>
        <end position="221"/>
    </location>
</feature>
<accession>A0AAW1X6W0</accession>
<dbReference type="PANTHER" id="PTHR48011:SF56">
    <property type="entry name" value="PROTEIN KINASE DOMAIN-CONTAINING PROTEIN"/>
    <property type="match status" value="1"/>
</dbReference>
<sequence length="254" mass="28730">MRSLLTRRTCKCGEWVRGDLIGKGAFGSVFKAHPVKLVKGFPIIMAVKVAEVLESEPSKVEALMTEGEILKQFQDCPFVIKYYGHEMTYIDNKPVCFNLLLEYAAGGTMRQRIEKARLGTTKRACNMYFLHGTPRYCPPETVLSDIQGKPADIWALGCIVLEMLTGKLWPSKSGDDLSSWVSNPIIPSHLSEESKDFLSKCLDINDSTRFTAERLLTHSFLSKPSNERVFASGFRPHMHSDHRLHLPKHLKCWS</sequence>
<reference evidence="3 4" key="1">
    <citation type="journal article" date="2023" name="G3 (Bethesda)">
        <title>A chromosome-length genome assembly and annotation of blackberry (Rubus argutus, cv. 'Hillquist').</title>
        <authorList>
            <person name="Bruna T."/>
            <person name="Aryal R."/>
            <person name="Dudchenko O."/>
            <person name="Sargent D.J."/>
            <person name="Mead D."/>
            <person name="Buti M."/>
            <person name="Cavallini A."/>
            <person name="Hytonen T."/>
            <person name="Andres J."/>
            <person name="Pham M."/>
            <person name="Weisz D."/>
            <person name="Mascagni F."/>
            <person name="Usai G."/>
            <person name="Natali L."/>
            <person name="Bassil N."/>
            <person name="Fernandez G.E."/>
            <person name="Lomsadze A."/>
            <person name="Armour M."/>
            <person name="Olukolu B."/>
            <person name="Poorten T."/>
            <person name="Britton C."/>
            <person name="Davik J."/>
            <person name="Ashrafi H."/>
            <person name="Aiden E.L."/>
            <person name="Borodovsky M."/>
            <person name="Worthington M."/>
        </authorList>
    </citation>
    <scope>NUCLEOTIDE SEQUENCE [LARGE SCALE GENOMIC DNA]</scope>
    <source>
        <strain evidence="3">PI 553951</strain>
    </source>
</reference>
<dbReference type="InterPro" id="IPR000719">
    <property type="entry name" value="Prot_kinase_dom"/>
</dbReference>
<dbReference type="Pfam" id="PF00069">
    <property type="entry name" value="Pkinase"/>
    <property type="match status" value="2"/>
</dbReference>